<dbReference type="FunFam" id="3.40.50.1000:FF:000257">
    <property type="entry name" value="Haloacid dehalogenase-like hydrolase (HAD) superfamily protein"/>
    <property type="match status" value="1"/>
</dbReference>
<name>A0A200QX71_MACCD</name>
<dbReference type="InterPro" id="IPR036412">
    <property type="entry name" value="HAD-like_sf"/>
</dbReference>
<feature type="domain" description="FCP1 homology" evidence="2">
    <location>
        <begin position="652"/>
        <end position="833"/>
    </location>
</feature>
<dbReference type="EMBL" id="MVGT01000924">
    <property type="protein sequence ID" value="OVA15087.1"/>
    <property type="molecule type" value="Genomic_DNA"/>
</dbReference>
<feature type="compositionally biased region" description="Basic and acidic residues" evidence="1">
    <location>
        <begin position="369"/>
        <end position="380"/>
    </location>
</feature>
<dbReference type="PANTHER" id="PTHR12210">
    <property type="entry name" value="DULLARD PROTEIN PHOSPHATASE"/>
    <property type="match status" value="1"/>
</dbReference>
<feature type="compositionally biased region" description="Polar residues" evidence="1">
    <location>
        <begin position="101"/>
        <end position="110"/>
    </location>
</feature>
<evidence type="ECO:0000313" key="3">
    <source>
        <dbReference type="EMBL" id="OVA15087.1"/>
    </source>
</evidence>
<feature type="compositionally biased region" description="Basic residues" evidence="1">
    <location>
        <begin position="413"/>
        <end position="425"/>
    </location>
</feature>
<sequence length="891" mass="99963">MGPPKKANRKQTEIPLIKIEAFDTALQTTEDVSKNKRKMQDDCLERQSVKEKLESALETTEKHAEVSERKKKRKSERSNTLENNDLNRNLVEETLEKSEGKSLSTSLQNTETISEITNKPNPEFGVNGNHVIALQTADDSVKGNATGKRIKSKKKRHNESQNTDPGENLLVAMKHLDKDNSFSEISDLNLSRNKTNNEISMHRDLIAVEPRTSSKSVTNSMTKNDLTTEINFVSVEKRSLITYQRKKKKLSHSQGKQCLLSKEEAPSSSLQDTRNSSKEEVLVNYSNDMLTLMESKGRIKSENVNCEENELASGKRKEKKVKKLMQTVSGDEIRKNRSRSDVFDQHLVDENESELSKVHVGISVEENVEESKNGCKKDKSLVSVETGDMRKSPAVEDISLGKSSANSLGPVTSKRKRKKDKKKKMLPGEGNSSSLPAVEDPHPNQPEDLEARYAFGEDDPKVKLEIPELSLCEHKMEEMIPLSSSKSDIKGVLIDKGDDPLGMLIKEGCSSLLPAVEDVSLGKNSANNLVPASSRRGRQKKRKDVKHTANADKASEKISLCDPHAEQLEPVFGEENLVMEESPPLGEKNLEVEAVHVSGEENLDIAQYTCQMEDRTSPNEDVIKDAFIVGVMNKEDNHLNMLPASLVRAPISCTRRKLLVLDLNGILVDIVSEVPKGYKAHKQIARKALFKRPFCDDFLKFCFENFNVGVWSSRMKRNVNTVVDFLMEDMKNNLLFCWDQAHCTETGVGTLENRQKPLVLKELKKLWNKHEHSLPWEKGTYDESNTLLLDDSPYKALRNPPHTAIFPRSYSFQDTEDNSLGPGGDLRVYLEGLVSAENVQEYVKQHPFGQRAITNKNPSWGFYLRIIGANTVPTEADINSSSTHLKMGSTG</sequence>
<proteinExistence type="predicted"/>
<evidence type="ECO:0000259" key="2">
    <source>
        <dbReference type="PROSITE" id="PS50969"/>
    </source>
</evidence>
<feature type="region of interest" description="Disordered" evidence="1">
    <location>
        <begin position="142"/>
        <end position="165"/>
    </location>
</feature>
<dbReference type="InParanoid" id="A0A200QX71"/>
<feature type="compositionally biased region" description="Basic residues" evidence="1">
    <location>
        <begin position="535"/>
        <end position="545"/>
    </location>
</feature>
<dbReference type="STRING" id="56857.A0A200QX71"/>
<dbReference type="SUPFAM" id="SSF56784">
    <property type="entry name" value="HAD-like"/>
    <property type="match status" value="1"/>
</dbReference>
<dbReference type="Proteomes" id="UP000195402">
    <property type="component" value="Unassembled WGS sequence"/>
</dbReference>
<dbReference type="Pfam" id="PF03031">
    <property type="entry name" value="NIF"/>
    <property type="match status" value="1"/>
</dbReference>
<dbReference type="SMART" id="SM00577">
    <property type="entry name" value="CPDc"/>
    <property type="match status" value="1"/>
</dbReference>
<feature type="compositionally biased region" description="Basic and acidic residues" evidence="1">
    <location>
        <begin position="54"/>
        <end position="68"/>
    </location>
</feature>
<feature type="compositionally biased region" description="Polar residues" evidence="1">
    <location>
        <begin position="401"/>
        <end position="410"/>
    </location>
</feature>
<gene>
    <name evidence="3" type="ORF">BVC80_949g104</name>
</gene>
<feature type="region of interest" description="Disordered" evidence="1">
    <location>
        <begin position="525"/>
        <end position="554"/>
    </location>
</feature>
<feature type="region of interest" description="Disordered" evidence="1">
    <location>
        <begin position="251"/>
        <end position="278"/>
    </location>
</feature>
<dbReference type="InterPro" id="IPR004274">
    <property type="entry name" value="FCP1_dom"/>
</dbReference>
<dbReference type="OMA" id="WSSRMKR"/>
<feature type="compositionally biased region" description="Basic residues" evidence="1">
    <location>
        <begin position="148"/>
        <end position="157"/>
    </location>
</feature>
<dbReference type="PROSITE" id="PS50969">
    <property type="entry name" value="FCP1"/>
    <property type="match status" value="1"/>
</dbReference>
<dbReference type="AlphaFoldDB" id="A0A200QX71"/>
<dbReference type="Gene3D" id="3.40.50.1000">
    <property type="entry name" value="HAD superfamily/HAD-like"/>
    <property type="match status" value="1"/>
</dbReference>
<evidence type="ECO:0000313" key="4">
    <source>
        <dbReference type="Proteomes" id="UP000195402"/>
    </source>
</evidence>
<evidence type="ECO:0000256" key="1">
    <source>
        <dbReference type="SAM" id="MobiDB-lite"/>
    </source>
</evidence>
<dbReference type="InterPro" id="IPR023214">
    <property type="entry name" value="HAD_sf"/>
</dbReference>
<keyword evidence="4" id="KW-1185">Reference proteome</keyword>
<feature type="region of interest" description="Disordered" evidence="1">
    <location>
        <begin position="369"/>
        <end position="448"/>
    </location>
</feature>
<feature type="compositionally biased region" description="Basic and acidic residues" evidence="1">
    <location>
        <begin position="90"/>
        <end position="100"/>
    </location>
</feature>
<reference evidence="3 4" key="1">
    <citation type="journal article" date="2017" name="Mol. Plant">
        <title>The Genome of Medicinal Plant Macleaya cordata Provides New Insights into Benzylisoquinoline Alkaloids Metabolism.</title>
        <authorList>
            <person name="Liu X."/>
            <person name="Liu Y."/>
            <person name="Huang P."/>
            <person name="Ma Y."/>
            <person name="Qing Z."/>
            <person name="Tang Q."/>
            <person name="Cao H."/>
            <person name="Cheng P."/>
            <person name="Zheng Y."/>
            <person name="Yuan Z."/>
            <person name="Zhou Y."/>
            <person name="Liu J."/>
            <person name="Tang Z."/>
            <person name="Zhuo Y."/>
            <person name="Zhang Y."/>
            <person name="Yu L."/>
            <person name="Huang J."/>
            <person name="Yang P."/>
            <person name="Peng Q."/>
            <person name="Zhang J."/>
            <person name="Jiang W."/>
            <person name="Zhang Z."/>
            <person name="Lin K."/>
            <person name="Ro D.K."/>
            <person name="Chen X."/>
            <person name="Xiong X."/>
            <person name="Shang Y."/>
            <person name="Huang S."/>
            <person name="Zeng J."/>
        </authorList>
    </citation>
    <scope>NUCLEOTIDE SEQUENCE [LARGE SCALE GENOMIC DNA]</scope>
    <source>
        <strain evidence="4">cv. BLH2017</strain>
        <tissue evidence="3">Root</tissue>
    </source>
</reference>
<comment type="caution">
    <text evidence="3">The sequence shown here is derived from an EMBL/GenBank/DDBJ whole genome shotgun (WGS) entry which is preliminary data.</text>
</comment>
<feature type="region of interest" description="Disordered" evidence="1">
    <location>
        <begin position="54"/>
        <end position="110"/>
    </location>
</feature>
<accession>A0A200QX71</accession>
<protein>
    <submittedName>
        <fullName evidence="3">NLI interacting factor</fullName>
    </submittedName>
</protein>
<dbReference type="InterPro" id="IPR050365">
    <property type="entry name" value="TIM50"/>
</dbReference>
<dbReference type="OrthoDB" id="1711508at2759"/>
<organism evidence="3 4">
    <name type="scientific">Macleaya cordata</name>
    <name type="common">Five-seeded plume-poppy</name>
    <name type="synonym">Bocconia cordata</name>
    <dbReference type="NCBI Taxonomy" id="56857"/>
    <lineage>
        <taxon>Eukaryota</taxon>
        <taxon>Viridiplantae</taxon>
        <taxon>Streptophyta</taxon>
        <taxon>Embryophyta</taxon>
        <taxon>Tracheophyta</taxon>
        <taxon>Spermatophyta</taxon>
        <taxon>Magnoliopsida</taxon>
        <taxon>Ranunculales</taxon>
        <taxon>Papaveraceae</taxon>
        <taxon>Papaveroideae</taxon>
        <taxon>Macleaya</taxon>
    </lineage>
</organism>